<dbReference type="Proteomes" id="UP000268321">
    <property type="component" value="Unassembled WGS sequence"/>
</dbReference>
<reference evidence="3" key="1">
    <citation type="journal article" date="2018" name="Nat. Microbiol.">
        <title>Leveraging single-cell genomics to expand the fungal tree of life.</title>
        <authorList>
            <person name="Ahrendt S.R."/>
            <person name="Quandt C.A."/>
            <person name="Ciobanu D."/>
            <person name="Clum A."/>
            <person name="Salamov A."/>
            <person name="Andreopoulos B."/>
            <person name="Cheng J.F."/>
            <person name="Woyke T."/>
            <person name="Pelin A."/>
            <person name="Henrissat B."/>
            <person name="Reynolds N.K."/>
            <person name="Benny G.L."/>
            <person name="Smith M.E."/>
            <person name="James T.Y."/>
            <person name="Grigoriev I.V."/>
        </authorList>
    </citation>
    <scope>NUCLEOTIDE SEQUENCE [LARGE SCALE GENOMIC DNA]</scope>
    <source>
        <strain evidence="3">Baker2002</strain>
    </source>
</reference>
<name>A0A4P9ZHK4_9ASCO</name>
<proteinExistence type="predicted"/>
<evidence type="ECO:0000256" key="1">
    <source>
        <dbReference type="SAM" id="MobiDB-lite"/>
    </source>
</evidence>
<feature type="region of interest" description="Disordered" evidence="1">
    <location>
        <begin position="14"/>
        <end position="58"/>
    </location>
</feature>
<protein>
    <submittedName>
        <fullName evidence="2">Uncharacterized protein</fullName>
    </submittedName>
</protein>
<feature type="compositionally biased region" description="Polar residues" evidence="1">
    <location>
        <begin position="36"/>
        <end position="52"/>
    </location>
</feature>
<keyword evidence="3" id="KW-1185">Reference proteome</keyword>
<dbReference type="AlphaFoldDB" id="A0A4P9ZHK4"/>
<sequence>MLRKQLLVRFPSRSVHQPPSYFSDPRTIPQPYGEPQKTSQTEQAPHQTQQAPNYDMPPPNLRSMKDFALVFLSLTLAYMAVDNYKSRVKIEKLSQETAAINIKTVQLQQQTFTSAIKKQELRIINERMALAKRSFKMALHIAMLRKQLQGLGFEPRTIDEVSAEFEKSVKMAKSAAGTELWLDDDSQYKPGLPDYREYDRKGLTP</sequence>
<evidence type="ECO:0000313" key="3">
    <source>
        <dbReference type="Proteomes" id="UP000268321"/>
    </source>
</evidence>
<dbReference type="OrthoDB" id="3997736at2759"/>
<dbReference type="EMBL" id="ML004431">
    <property type="protein sequence ID" value="RKP32428.1"/>
    <property type="molecule type" value="Genomic_DNA"/>
</dbReference>
<gene>
    <name evidence="2" type="ORF">METBISCDRAFT_25665</name>
</gene>
<accession>A0A4P9ZHK4</accession>
<evidence type="ECO:0000313" key="2">
    <source>
        <dbReference type="EMBL" id="RKP32428.1"/>
    </source>
</evidence>
<organism evidence="2 3">
    <name type="scientific">Metschnikowia bicuspidata</name>
    <dbReference type="NCBI Taxonomy" id="27322"/>
    <lineage>
        <taxon>Eukaryota</taxon>
        <taxon>Fungi</taxon>
        <taxon>Dikarya</taxon>
        <taxon>Ascomycota</taxon>
        <taxon>Saccharomycotina</taxon>
        <taxon>Pichiomycetes</taxon>
        <taxon>Metschnikowiaceae</taxon>
        <taxon>Metschnikowia</taxon>
    </lineage>
</organism>